<accession>A0A9W7Q5A5</accession>
<dbReference type="AlphaFoldDB" id="A0A9W7Q5A5"/>
<reference evidence="2 3" key="1">
    <citation type="submission" date="2018-08" db="EMBL/GenBank/DDBJ databases">
        <title>Bacillus phenotypic plasticity.</title>
        <authorList>
            <person name="Hurtado E."/>
        </authorList>
    </citation>
    <scope>NUCLEOTIDE SEQUENCE [LARGE SCALE GENOMIC DNA]</scope>
    <source>
        <strain evidence="2 3">111b</strain>
    </source>
</reference>
<gene>
    <name evidence="2" type="ORF">DX932_12360</name>
</gene>
<evidence type="ECO:0000313" key="3">
    <source>
        <dbReference type="Proteomes" id="UP000323321"/>
    </source>
</evidence>
<evidence type="ECO:0000313" key="2">
    <source>
        <dbReference type="EMBL" id="KAA6467432.1"/>
    </source>
</evidence>
<evidence type="ECO:0000256" key="1">
    <source>
        <dbReference type="SAM" id="Coils"/>
    </source>
</evidence>
<organism evidence="2 3">
    <name type="scientific">Bacillus cereus</name>
    <dbReference type="NCBI Taxonomy" id="1396"/>
    <lineage>
        <taxon>Bacteria</taxon>
        <taxon>Bacillati</taxon>
        <taxon>Bacillota</taxon>
        <taxon>Bacilli</taxon>
        <taxon>Bacillales</taxon>
        <taxon>Bacillaceae</taxon>
        <taxon>Bacillus</taxon>
        <taxon>Bacillus cereus group</taxon>
    </lineage>
</organism>
<name>A0A9W7Q5A5_BACCE</name>
<proteinExistence type="predicted"/>
<dbReference type="EMBL" id="QSMZ01000008">
    <property type="protein sequence ID" value="KAA6467432.1"/>
    <property type="molecule type" value="Genomic_DNA"/>
</dbReference>
<comment type="caution">
    <text evidence="2">The sequence shown here is derived from an EMBL/GenBank/DDBJ whole genome shotgun (WGS) entry which is preliminary data.</text>
</comment>
<keyword evidence="1" id="KW-0175">Coiled coil</keyword>
<sequence length="223" mass="25524">MVKFKIDVDREKLWNGCILTSIAHAIGVAHYPESSYENTWDGFNYNMQNGSGAQGTITFHPEYCVIGLQDFESERFDNKADALIYFEEAPKKVIEIAQKETLQYLLEDGDEEDTIPLITTGFWIEENGAYSMERIEGIEDNGGQLLEKQLMDVTSAIELLEEEYELTEEQLKLLILLYEMKIKSPNKVIKLSENEIAMIGTDDVEGLQESKISFEQINITWES</sequence>
<protein>
    <submittedName>
        <fullName evidence="2">Uncharacterized protein</fullName>
    </submittedName>
</protein>
<dbReference type="RefSeq" id="WP_044783609.1">
    <property type="nucleotide sequence ID" value="NZ_CP186337.1"/>
</dbReference>
<dbReference type="Proteomes" id="UP000323321">
    <property type="component" value="Unassembled WGS sequence"/>
</dbReference>
<feature type="coiled-coil region" evidence="1">
    <location>
        <begin position="143"/>
        <end position="177"/>
    </location>
</feature>